<keyword evidence="9" id="KW-0564">Palmitate</keyword>
<evidence type="ECO:0000313" key="14">
    <source>
        <dbReference type="EMBL" id="PLW84667.1"/>
    </source>
</evidence>
<comment type="caution">
    <text evidence="14">The sequence shown here is derived from an EMBL/GenBank/DDBJ whole genome shotgun (WGS) entry which is preliminary data.</text>
</comment>
<keyword evidence="8" id="KW-0472">Membrane</keyword>
<dbReference type="SUPFAM" id="SSF89392">
    <property type="entry name" value="Prokaryotic lipoproteins and lipoprotein localization factors"/>
    <property type="match status" value="1"/>
</dbReference>
<dbReference type="CDD" id="cd16326">
    <property type="entry name" value="LolB"/>
    <property type="match status" value="1"/>
</dbReference>
<accession>A0AAP8MBP7</accession>
<dbReference type="Gene3D" id="2.50.20.10">
    <property type="entry name" value="Lipoprotein localisation LolA/LolB/LppX"/>
    <property type="match status" value="1"/>
</dbReference>
<evidence type="ECO:0000256" key="3">
    <source>
        <dbReference type="ARBA" id="ARBA00011245"/>
    </source>
</evidence>
<dbReference type="EMBL" id="PKUR01000006">
    <property type="protein sequence ID" value="PLW84667.1"/>
    <property type="molecule type" value="Genomic_DNA"/>
</dbReference>
<comment type="subcellular location">
    <subcellularLocation>
        <location evidence="1">Cell outer membrane</location>
        <topology evidence="1">Lipid-anchor</topology>
    </subcellularLocation>
</comment>
<dbReference type="AlphaFoldDB" id="A0AAP8MBP7"/>
<comment type="subunit">
    <text evidence="3">Monomer.</text>
</comment>
<dbReference type="NCBIfam" id="TIGR00548">
    <property type="entry name" value="lolB"/>
    <property type="match status" value="1"/>
</dbReference>
<dbReference type="Proteomes" id="UP000235162">
    <property type="component" value="Unassembled WGS sequence"/>
</dbReference>
<feature type="signal peptide" evidence="13">
    <location>
        <begin position="1"/>
        <end position="20"/>
    </location>
</feature>
<feature type="chain" id="PRO_5042989941" description="Outer-membrane lipoprotein LolB" evidence="13">
    <location>
        <begin position="21"/>
        <end position="197"/>
    </location>
</feature>
<name>A0AAP8MBP7_9GAMM</name>
<evidence type="ECO:0000256" key="8">
    <source>
        <dbReference type="ARBA" id="ARBA00023136"/>
    </source>
</evidence>
<dbReference type="InterPro" id="IPR029046">
    <property type="entry name" value="LolA/LolB/LppX"/>
</dbReference>
<evidence type="ECO:0000256" key="2">
    <source>
        <dbReference type="ARBA" id="ARBA00009696"/>
    </source>
</evidence>
<reference evidence="14 15" key="1">
    <citation type="submission" date="2018-01" db="EMBL/GenBank/DDBJ databases">
        <title>The draft genome sequence of Halioglobus japonicus S1-36.</title>
        <authorList>
            <person name="Du Z.-J."/>
            <person name="Shi M.-J."/>
        </authorList>
    </citation>
    <scope>NUCLEOTIDE SEQUENCE [LARGE SCALE GENOMIC DNA]</scope>
    <source>
        <strain evidence="14 15">S1-36</strain>
    </source>
</reference>
<dbReference type="GO" id="GO:0009279">
    <property type="term" value="C:cell outer membrane"/>
    <property type="evidence" value="ECO:0007669"/>
    <property type="project" value="UniProtKB-SubCell"/>
</dbReference>
<dbReference type="KEGG" id="hja:BST95_18460"/>
<keyword evidence="11" id="KW-0998">Cell outer membrane</keyword>
<organism evidence="14 15">
    <name type="scientific">Halioglobus japonicus</name>
    <dbReference type="NCBI Taxonomy" id="930805"/>
    <lineage>
        <taxon>Bacteria</taxon>
        <taxon>Pseudomonadati</taxon>
        <taxon>Pseudomonadota</taxon>
        <taxon>Gammaproteobacteria</taxon>
        <taxon>Cellvibrionales</taxon>
        <taxon>Halieaceae</taxon>
        <taxon>Halioglobus</taxon>
    </lineage>
</organism>
<dbReference type="GO" id="GO:0015031">
    <property type="term" value="P:protein transport"/>
    <property type="evidence" value="ECO:0007669"/>
    <property type="project" value="UniProtKB-KW"/>
</dbReference>
<sequence>MNTLTRTLLPGSFLVLTACAGIAPPPPHWSEQQARLEAFDQFTARGKIALRTPTQAESASLTWQQAGQNTQLHLQGPLGIAATTVESDGFHVEIRQGDDIQYWTTDKVPPGSEWDLPLQSMPYWLRGIPDPNTTSDALEFDPDTGRPARLSQQGWEVTYSGFGTFAELTLPTRMEVSRDDTWARIIVRRWEETATRD</sequence>
<evidence type="ECO:0000256" key="4">
    <source>
        <dbReference type="ARBA" id="ARBA00016202"/>
    </source>
</evidence>
<evidence type="ECO:0000256" key="5">
    <source>
        <dbReference type="ARBA" id="ARBA00022448"/>
    </source>
</evidence>
<proteinExistence type="inferred from homology"/>
<evidence type="ECO:0000256" key="10">
    <source>
        <dbReference type="ARBA" id="ARBA00023186"/>
    </source>
</evidence>
<dbReference type="PROSITE" id="PS51257">
    <property type="entry name" value="PROKAR_LIPOPROTEIN"/>
    <property type="match status" value="1"/>
</dbReference>
<evidence type="ECO:0000256" key="12">
    <source>
        <dbReference type="ARBA" id="ARBA00023288"/>
    </source>
</evidence>
<evidence type="ECO:0000256" key="9">
    <source>
        <dbReference type="ARBA" id="ARBA00023139"/>
    </source>
</evidence>
<keyword evidence="7" id="KW-0653">Protein transport</keyword>
<keyword evidence="10" id="KW-0143">Chaperone</keyword>
<dbReference type="Pfam" id="PF03550">
    <property type="entry name" value="LolB"/>
    <property type="match status" value="1"/>
</dbReference>
<evidence type="ECO:0000256" key="11">
    <source>
        <dbReference type="ARBA" id="ARBA00023237"/>
    </source>
</evidence>
<keyword evidence="15" id="KW-1185">Reference proteome</keyword>
<evidence type="ECO:0000256" key="7">
    <source>
        <dbReference type="ARBA" id="ARBA00022927"/>
    </source>
</evidence>
<dbReference type="InterPro" id="IPR004565">
    <property type="entry name" value="OM_lipoprot_LolB"/>
</dbReference>
<evidence type="ECO:0000256" key="1">
    <source>
        <dbReference type="ARBA" id="ARBA00004459"/>
    </source>
</evidence>
<comment type="similarity">
    <text evidence="2">Belongs to the LolB family.</text>
</comment>
<evidence type="ECO:0000256" key="6">
    <source>
        <dbReference type="ARBA" id="ARBA00022729"/>
    </source>
</evidence>
<gene>
    <name evidence="14" type="primary">lolB</name>
    <name evidence="14" type="ORF">C0029_18170</name>
</gene>
<protein>
    <recommendedName>
        <fullName evidence="4">Outer-membrane lipoprotein LolB</fullName>
    </recommendedName>
</protein>
<keyword evidence="5" id="KW-0813">Transport</keyword>
<keyword evidence="6 13" id="KW-0732">Signal</keyword>
<evidence type="ECO:0000256" key="13">
    <source>
        <dbReference type="SAM" id="SignalP"/>
    </source>
</evidence>
<evidence type="ECO:0000313" key="15">
    <source>
        <dbReference type="Proteomes" id="UP000235162"/>
    </source>
</evidence>
<keyword evidence="12 14" id="KW-0449">Lipoprotein</keyword>